<dbReference type="EMBL" id="UINC01048902">
    <property type="protein sequence ID" value="SVB60014.1"/>
    <property type="molecule type" value="Genomic_DNA"/>
</dbReference>
<accession>A0A382FCI1</accession>
<sequence>ELNLQQTGGMIMQAVLVHWVIKIPFNISDN</sequence>
<name>A0A382FCI1_9ZZZZ</name>
<gene>
    <name evidence="1" type="ORF">METZ01_LOCUS212868</name>
</gene>
<reference evidence="1" key="1">
    <citation type="submission" date="2018-05" db="EMBL/GenBank/DDBJ databases">
        <authorList>
            <person name="Lanie J.A."/>
            <person name="Ng W.-L."/>
            <person name="Kazmierczak K.M."/>
            <person name="Andrzejewski T.M."/>
            <person name="Davidsen T.M."/>
            <person name="Wayne K.J."/>
            <person name="Tettelin H."/>
            <person name="Glass J.I."/>
            <person name="Rusch D."/>
            <person name="Podicherti R."/>
            <person name="Tsui H.-C.T."/>
            <person name="Winkler M.E."/>
        </authorList>
    </citation>
    <scope>NUCLEOTIDE SEQUENCE</scope>
</reference>
<feature type="non-terminal residue" evidence="1">
    <location>
        <position position="1"/>
    </location>
</feature>
<evidence type="ECO:0000313" key="1">
    <source>
        <dbReference type="EMBL" id="SVB60014.1"/>
    </source>
</evidence>
<proteinExistence type="predicted"/>
<organism evidence="1">
    <name type="scientific">marine metagenome</name>
    <dbReference type="NCBI Taxonomy" id="408172"/>
    <lineage>
        <taxon>unclassified sequences</taxon>
        <taxon>metagenomes</taxon>
        <taxon>ecological metagenomes</taxon>
    </lineage>
</organism>
<protein>
    <submittedName>
        <fullName evidence="1">Uncharacterized protein</fullName>
    </submittedName>
</protein>
<dbReference type="AlphaFoldDB" id="A0A382FCI1"/>